<dbReference type="RefSeq" id="WP_225948777.1">
    <property type="nucleotide sequence ID" value="NZ_JADBEJ010000001.1"/>
</dbReference>
<feature type="domain" description="ABC transporter" evidence="8">
    <location>
        <begin position="335"/>
        <end position="566"/>
    </location>
</feature>
<evidence type="ECO:0000256" key="4">
    <source>
        <dbReference type="ARBA" id="ARBA00022840"/>
    </source>
</evidence>
<evidence type="ECO:0000256" key="6">
    <source>
        <dbReference type="ARBA" id="ARBA00023136"/>
    </source>
</evidence>
<feature type="transmembrane region" description="Helical" evidence="7">
    <location>
        <begin position="239"/>
        <end position="262"/>
    </location>
</feature>
<dbReference type="Pfam" id="PF00005">
    <property type="entry name" value="ABC_tran"/>
    <property type="match status" value="1"/>
</dbReference>
<dbReference type="CDD" id="cd18551">
    <property type="entry name" value="ABC_6TM_LmrA_like"/>
    <property type="match status" value="1"/>
</dbReference>
<comment type="subcellular location">
    <subcellularLocation>
        <location evidence="1">Cell membrane</location>
        <topology evidence="1">Multi-pass membrane protein</topology>
    </subcellularLocation>
</comment>
<evidence type="ECO:0000256" key="2">
    <source>
        <dbReference type="ARBA" id="ARBA00022692"/>
    </source>
</evidence>
<dbReference type="InterPro" id="IPR003439">
    <property type="entry name" value="ABC_transporter-like_ATP-bd"/>
</dbReference>
<feature type="transmembrane region" description="Helical" evidence="7">
    <location>
        <begin position="156"/>
        <end position="179"/>
    </location>
</feature>
<evidence type="ECO:0000259" key="8">
    <source>
        <dbReference type="PROSITE" id="PS50893"/>
    </source>
</evidence>
<proteinExistence type="predicted"/>
<keyword evidence="3" id="KW-0547">Nucleotide-binding</keyword>
<name>A0ABR9L0C4_9PSEU</name>
<protein>
    <submittedName>
        <fullName evidence="10">ATP-binding cassette subfamily B protein</fullName>
    </submittedName>
</protein>
<accession>A0ABR9L0C4</accession>
<reference evidence="10 11" key="1">
    <citation type="submission" date="2020-10" db="EMBL/GenBank/DDBJ databases">
        <title>Sequencing the genomes of 1000 actinobacteria strains.</title>
        <authorList>
            <person name="Klenk H.-P."/>
        </authorList>
    </citation>
    <scope>NUCLEOTIDE SEQUENCE [LARGE SCALE GENOMIC DNA]</scope>
    <source>
        <strain evidence="10 11">DSM 46661</strain>
    </source>
</reference>
<evidence type="ECO:0000256" key="5">
    <source>
        <dbReference type="ARBA" id="ARBA00022989"/>
    </source>
</evidence>
<dbReference type="Pfam" id="PF00664">
    <property type="entry name" value="ABC_membrane"/>
    <property type="match status" value="1"/>
</dbReference>
<keyword evidence="11" id="KW-1185">Reference proteome</keyword>
<dbReference type="InterPro" id="IPR003593">
    <property type="entry name" value="AAA+_ATPase"/>
</dbReference>
<evidence type="ECO:0000259" key="9">
    <source>
        <dbReference type="PROSITE" id="PS50929"/>
    </source>
</evidence>
<feature type="transmembrane region" description="Helical" evidence="7">
    <location>
        <begin position="133"/>
        <end position="150"/>
    </location>
</feature>
<dbReference type="GO" id="GO:0005524">
    <property type="term" value="F:ATP binding"/>
    <property type="evidence" value="ECO:0007669"/>
    <property type="project" value="UniProtKB-KW"/>
</dbReference>
<evidence type="ECO:0000313" key="11">
    <source>
        <dbReference type="Proteomes" id="UP000656548"/>
    </source>
</evidence>
<dbReference type="Proteomes" id="UP000656548">
    <property type="component" value="Unassembled WGS sequence"/>
</dbReference>
<keyword evidence="6 7" id="KW-0472">Membrane</keyword>
<dbReference type="InterPro" id="IPR027417">
    <property type="entry name" value="P-loop_NTPase"/>
</dbReference>
<dbReference type="PROSITE" id="PS50893">
    <property type="entry name" value="ABC_TRANSPORTER_2"/>
    <property type="match status" value="1"/>
</dbReference>
<sequence length="578" mass="61395">MNTPRLKVLWSFARPHKGALAIGLLLALLGSAAGLATPMVTKWVLDSLGSSASLAGPVLALAGLMVVGAVIWLGQWILLGTVGERVVLKARESMVRRFFRATIPAITKRPTGELVTRVTSDTVLLREAASSSVIGLINGVVMLVGTLVLMSVLDPVLLGTTVAAVLVVIALFTWLMPAIAKEQEKAQERVGRLGGVLEGALRAIRTVKASRAEARQSDRILVDAEAAATHGVRAVRREAVAWVVAWTGIQAATLVILGLGAWRVDAGLLEVSSLIAFLLYAFALMEPITELSQNMTALQAGIAAAGRIREMDALEVEEDRAPTGTAPAGKDGPVLELRGVTAGYGGDPALRDVSLKIPRRGHTAIVGPSGAGKTTMLSLIMRFVRPESGALLLDGREYADLPYADVRSRLAYVEQETPIVPGTIRENLLFTHPDATEEEVRRALGEVRLSDKIAALDDGLDTPLSSTSVSGGERQRIALARAILRTPDVVLLDEATAQVDGRTESAIHDCIRRLAREGAVVTVAHRLSTVIDADTIVVMEEGRVRASGSHEHLLATDTLYRELVEALRIAGESAPVPG</sequence>
<dbReference type="SUPFAM" id="SSF90123">
    <property type="entry name" value="ABC transporter transmembrane region"/>
    <property type="match status" value="1"/>
</dbReference>
<dbReference type="InterPro" id="IPR011527">
    <property type="entry name" value="ABC1_TM_dom"/>
</dbReference>
<evidence type="ECO:0000256" key="1">
    <source>
        <dbReference type="ARBA" id="ARBA00004651"/>
    </source>
</evidence>
<evidence type="ECO:0000256" key="7">
    <source>
        <dbReference type="SAM" id="Phobius"/>
    </source>
</evidence>
<dbReference type="InterPro" id="IPR017871">
    <property type="entry name" value="ABC_transporter-like_CS"/>
</dbReference>
<dbReference type="Gene3D" id="3.40.50.300">
    <property type="entry name" value="P-loop containing nucleotide triphosphate hydrolases"/>
    <property type="match status" value="1"/>
</dbReference>
<dbReference type="PANTHER" id="PTHR43394:SF1">
    <property type="entry name" value="ATP-BINDING CASSETTE SUB-FAMILY B MEMBER 10, MITOCHONDRIAL"/>
    <property type="match status" value="1"/>
</dbReference>
<comment type="caution">
    <text evidence="10">The sequence shown here is derived from an EMBL/GenBank/DDBJ whole genome shotgun (WGS) entry which is preliminary data.</text>
</comment>
<dbReference type="InterPro" id="IPR036640">
    <property type="entry name" value="ABC1_TM_sf"/>
</dbReference>
<dbReference type="SUPFAM" id="SSF52540">
    <property type="entry name" value="P-loop containing nucleoside triphosphate hydrolases"/>
    <property type="match status" value="1"/>
</dbReference>
<dbReference type="PROSITE" id="PS00211">
    <property type="entry name" value="ABC_TRANSPORTER_1"/>
    <property type="match status" value="1"/>
</dbReference>
<dbReference type="SMART" id="SM00382">
    <property type="entry name" value="AAA"/>
    <property type="match status" value="1"/>
</dbReference>
<dbReference type="Gene3D" id="1.20.1560.10">
    <property type="entry name" value="ABC transporter type 1, transmembrane domain"/>
    <property type="match status" value="1"/>
</dbReference>
<dbReference type="PROSITE" id="PS50929">
    <property type="entry name" value="ABC_TM1F"/>
    <property type="match status" value="1"/>
</dbReference>
<keyword evidence="4 10" id="KW-0067">ATP-binding</keyword>
<organism evidence="10 11">
    <name type="scientific">Amycolatopsis roodepoortensis</name>
    <dbReference type="NCBI Taxonomy" id="700274"/>
    <lineage>
        <taxon>Bacteria</taxon>
        <taxon>Bacillati</taxon>
        <taxon>Actinomycetota</taxon>
        <taxon>Actinomycetes</taxon>
        <taxon>Pseudonocardiales</taxon>
        <taxon>Pseudonocardiaceae</taxon>
        <taxon>Amycolatopsis</taxon>
    </lineage>
</organism>
<evidence type="ECO:0000313" key="10">
    <source>
        <dbReference type="EMBL" id="MBE1574064.1"/>
    </source>
</evidence>
<keyword evidence="2 7" id="KW-0812">Transmembrane</keyword>
<dbReference type="EMBL" id="JADBEJ010000001">
    <property type="protein sequence ID" value="MBE1574064.1"/>
    <property type="molecule type" value="Genomic_DNA"/>
</dbReference>
<dbReference type="PANTHER" id="PTHR43394">
    <property type="entry name" value="ATP-DEPENDENT PERMEASE MDL1, MITOCHONDRIAL"/>
    <property type="match status" value="1"/>
</dbReference>
<gene>
    <name evidence="10" type="ORF">H4W30_001093</name>
</gene>
<feature type="domain" description="ABC transmembrane type-1" evidence="9">
    <location>
        <begin position="21"/>
        <end position="300"/>
    </location>
</feature>
<evidence type="ECO:0000256" key="3">
    <source>
        <dbReference type="ARBA" id="ARBA00022741"/>
    </source>
</evidence>
<feature type="transmembrane region" description="Helical" evidence="7">
    <location>
        <begin position="58"/>
        <end position="79"/>
    </location>
</feature>
<dbReference type="InterPro" id="IPR039421">
    <property type="entry name" value="Type_1_exporter"/>
</dbReference>
<keyword evidence="5 7" id="KW-1133">Transmembrane helix</keyword>